<protein>
    <submittedName>
        <fullName evidence="2">Uncharacterized protein</fullName>
    </submittedName>
</protein>
<dbReference type="AlphaFoldDB" id="A0A934WLL5"/>
<dbReference type="EMBL" id="JAEPWM010000001">
    <property type="protein sequence ID" value="MBK6005222.1"/>
    <property type="molecule type" value="Genomic_DNA"/>
</dbReference>
<gene>
    <name evidence="2" type="ORF">JJB11_03885</name>
</gene>
<organism evidence="2 3">
    <name type="scientific">Ramlibacter ginsenosidimutans</name>
    <dbReference type="NCBI Taxonomy" id="502333"/>
    <lineage>
        <taxon>Bacteria</taxon>
        <taxon>Pseudomonadati</taxon>
        <taxon>Pseudomonadota</taxon>
        <taxon>Betaproteobacteria</taxon>
        <taxon>Burkholderiales</taxon>
        <taxon>Comamonadaceae</taxon>
        <taxon>Ramlibacter</taxon>
    </lineage>
</organism>
<sequence>MNRWMRFLLSALLAAVAVSAAAQAVMRDAPRDVKPGLLAVSATPPVITVDGKPDRFAPGARIHDRNNMLVLTGAVAGQSLYTVYRRDSSGLVHDVWVLNEEEYAKIGGVRTGDPDGYKRLNDLLDAIWASRWLLLK</sequence>
<feature type="signal peptide" evidence="1">
    <location>
        <begin position="1"/>
        <end position="24"/>
    </location>
</feature>
<proteinExistence type="predicted"/>
<dbReference type="Proteomes" id="UP000630528">
    <property type="component" value="Unassembled WGS sequence"/>
</dbReference>
<name>A0A934WLL5_9BURK</name>
<keyword evidence="1" id="KW-0732">Signal</keyword>
<comment type="caution">
    <text evidence="2">The sequence shown here is derived from an EMBL/GenBank/DDBJ whole genome shotgun (WGS) entry which is preliminary data.</text>
</comment>
<evidence type="ECO:0000313" key="3">
    <source>
        <dbReference type="Proteomes" id="UP000630528"/>
    </source>
</evidence>
<accession>A0A934WLL5</accession>
<feature type="chain" id="PRO_5037896376" evidence="1">
    <location>
        <begin position="25"/>
        <end position="136"/>
    </location>
</feature>
<reference evidence="2" key="1">
    <citation type="journal article" date="2012" name="J. Microbiol. Biotechnol.">
        <title>Ramlibacter ginsenosidimutans sp. nov., with ginsenoside-converting activity.</title>
        <authorList>
            <person name="Wang L."/>
            <person name="An D.S."/>
            <person name="Kim S.G."/>
            <person name="Jin F.X."/>
            <person name="Kim S.C."/>
            <person name="Lee S.T."/>
            <person name="Im W.T."/>
        </authorList>
    </citation>
    <scope>NUCLEOTIDE SEQUENCE</scope>
    <source>
        <strain evidence="2">KACC 17527</strain>
    </source>
</reference>
<evidence type="ECO:0000256" key="1">
    <source>
        <dbReference type="SAM" id="SignalP"/>
    </source>
</evidence>
<evidence type="ECO:0000313" key="2">
    <source>
        <dbReference type="EMBL" id="MBK6005222.1"/>
    </source>
</evidence>
<dbReference type="RefSeq" id="WP_201166571.1">
    <property type="nucleotide sequence ID" value="NZ_JAEPWM010000001.1"/>
</dbReference>
<keyword evidence="3" id="KW-1185">Reference proteome</keyword>
<reference evidence="2" key="2">
    <citation type="submission" date="2021-01" db="EMBL/GenBank/DDBJ databases">
        <authorList>
            <person name="Kang M."/>
        </authorList>
    </citation>
    <scope>NUCLEOTIDE SEQUENCE</scope>
    <source>
        <strain evidence="2">KACC 17527</strain>
    </source>
</reference>